<keyword evidence="3" id="KW-1185">Reference proteome</keyword>
<gene>
    <name evidence="2" type="ORF">M407DRAFT_28796</name>
</gene>
<evidence type="ECO:0000256" key="1">
    <source>
        <dbReference type="SAM" id="MobiDB-lite"/>
    </source>
</evidence>
<dbReference type="Proteomes" id="UP000054248">
    <property type="component" value="Unassembled WGS sequence"/>
</dbReference>
<evidence type="ECO:0000313" key="3">
    <source>
        <dbReference type="Proteomes" id="UP000054248"/>
    </source>
</evidence>
<name>A0A0C3LJK5_9AGAM</name>
<dbReference type="EMBL" id="KN823133">
    <property type="protein sequence ID" value="KIO21592.1"/>
    <property type="molecule type" value="Genomic_DNA"/>
</dbReference>
<proteinExistence type="predicted"/>
<reference evidence="3" key="2">
    <citation type="submission" date="2015-01" db="EMBL/GenBank/DDBJ databases">
        <title>Evolutionary Origins and Diversification of the Mycorrhizal Mutualists.</title>
        <authorList>
            <consortium name="DOE Joint Genome Institute"/>
            <consortium name="Mycorrhizal Genomics Consortium"/>
            <person name="Kohler A."/>
            <person name="Kuo A."/>
            <person name="Nagy L.G."/>
            <person name="Floudas D."/>
            <person name="Copeland A."/>
            <person name="Barry K.W."/>
            <person name="Cichocki N."/>
            <person name="Veneault-Fourrey C."/>
            <person name="LaButti K."/>
            <person name="Lindquist E.A."/>
            <person name="Lipzen A."/>
            <person name="Lundell T."/>
            <person name="Morin E."/>
            <person name="Murat C."/>
            <person name="Riley R."/>
            <person name="Ohm R."/>
            <person name="Sun H."/>
            <person name="Tunlid A."/>
            <person name="Henrissat B."/>
            <person name="Grigoriev I.V."/>
            <person name="Hibbett D.S."/>
            <person name="Martin F."/>
        </authorList>
    </citation>
    <scope>NUCLEOTIDE SEQUENCE [LARGE SCALE GENOMIC DNA]</scope>
    <source>
        <strain evidence="3">MUT 4182</strain>
    </source>
</reference>
<protein>
    <submittedName>
        <fullName evidence="2">Uncharacterized protein</fullName>
    </submittedName>
</protein>
<feature type="region of interest" description="Disordered" evidence="1">
    <location>
        <begin position="1"/>
        <end position="36"/>
    </location>
</feature>
<feature type="compositionally biased region" description="Pro residues" evidence="1">
    <location>
        <begin position="65"/>
        <end position="75"/>
    </location>
</feature>
<feature type="compositionally biased region" description="Basic residues" evidence="1">
    <location>
        <begin position="1"/>
        <end position="10"/>
    </location>
</feature>
<feature type="region of interest" description="Disordered" evidence="1">
    <location>
        <begin position="59"/>
        <end position="81"/>
    </location>
</feature>
<organism evidence="2 3">
    <name type="scientific">Tulasnella calospora MUT 4182</name>
    <dbReference type="NCBI Taxonomy" id="1051891"/>
    <lineage>
        <taxon>Eukaryota</taxon>
        <taxon>Fungi</taxon>
        <taxon>Dikarya</taxon>
        <taxon>Basidiomycota</taxon>
        <taxon>Agaricomycotina</taxon>
        <taxon>Agaricomycetes</taxon>
        <taxon>Cantharellales</taxon>
        <taxon>Tulasnellaceae</taxon>
        <taxon>Tulasnella</taxon>
    </lineage>
</organism>
<dbReference type="AlphaFoldDB" id="A0A0C3LJK5"/>
<evidence type="ECO:0000313" key="2">
    <source>
        <dbReference type="EMBL" id="KIO21592.1"/>
    </source>
</evidence>
<dbReference type="OrthoDB" id="10056949at2759"/>
<dbReference type="HOGENOM" id="CLU_1305682_0_0_1"/>
<reference evidence="2 3" key="1">
    <citation type="submission" date="2014-04" db="EMBL/GenBank/DDBJ databases">
        <authorList>
            <consortium name="DOE Joint Genome Institute"/>
            <person name="Kuo A."/>
            <person name="Girlanda M."/>
            <person name="Perotto S."/>
            <person name="Kohler A."/>
            <person name="Nagy L.G."/>
            <person name="Floudas D."/>
            <person name="Copeland A."/>
            <person name="Barry K.W."/>
            <person name="Cichocki N."/>
            <person name="Veneault-Fourrey C."/>
            <person name="LaButti K."/>
            <person name="Lindquist E.A."/>
            <person name="Lipzen A."/>
            <person name="Lundell T."/>
            <person name="Morin E."/>
            <person name="Murat C."/>
            <person name="Sun H."/>
            <person name="Tunlid A."/>
            <person name="Henrissat B."/>
            <person name="Grigoriev I.V."/>
            <person name="Hibbett D.S."/>
            <person name="Martin F."/>
            <person name="Nordberg H.P."/>
            <person name="Cantor M.N."/>
            <person name="Hua S.X."/>
        </authorList>
    </citation>
    <scope>NUCLEOTIDE SEQUENCE [LARGE SCALE GENOMIC DNA]</scope>
    <source>
        <strain evidence="2 3">MUT 4182</strain>
    </source>
</reference>
<sequence>MSRTQIRGRRGLGSGDSQVSASNAAPGSRPGTSSSFNGSSVAAVNLKSLPIFPSINEALGIDSKPQPPATPLPAHRPPRAAPLADSLHITKLRLRLGGGSRITWMASWRAFRHHPSTSPPIPSYDFSRTNCFTLAEGLSHEGATHATRAGLQIHPLRQLEKPISVSREKFLDKILNKQDRIDVKSFIFDGLRRLGTNIAMQWVQASRSLGD</sequence>
<accession>A0A0C3LJK5</accession>
<feature type="compositionally biased region" description="Polar residues" evidence="1">
    <location>
        <begin position="15"/>
        <end position="36"/>
    </location>
</feature>